<dbReference type="PANTHER" id="PTHR36566:SF1">
    <property type="entry name" value="PYRIDINIUM-3,5-BISTHIOCARBOXYLIC ACID MONONUCLEOTIDE NICKEL INSERTION PROTEIN"/>
    <property type="match status" value="1"/>
</dbReference>
<dbReference type="InterPro" id="IPR002822">
    <property type="entry name" value="Ni_insertion"/>
</dbReference>
<gene>
    <name evidence="3" type="ORF">EYW49_00065</name>
</gene>
<dbReference type="OrthoDB" id="9765625at2"/>
<dbReference type="Pfam" id="PF01969">
    <property type="entry name" value="Ni_insertion"/>
    <property type="match status" value="1"/>
</dbReference>
<evidence type="ECO:0000313" key="3">
    <source>
        <dbReference type="EMBL" id="TBW41166.1"/>
    </source>
</evidence>
<comment type="caution">
    <text evidence="3">The sequence shown here is derived from an EMBL/GenBank/DDBJ whole genome shotgun (WGS) entry which is preliminary data.</text>
</comment>
<feature type="region of interest" description="Disordered" evidence="2">
    <location>
        <begin position="441"/>
        <end position="462"/>
    </location>
</feature>
<accession>A0A4Q9VXF2</accession>
<feature type="compositionally biased region" description="Basic and acidic residues" evidence="2">
    <location>
        <begin position="81"/>
        <end position="131"/>
    </location>
</feature>
<dbReference type="Proteomes" id="UP000292781">
    <property type="component" value="Unassembled WGS sequence"/>
</dbReference>
<protein>
    <submittedName>
        <fullName evidence="3">LarC family nickel insertion protein</fullName>
    </submittedName>
</protein>
<keyword evidence="1" id="KW-0533">Nickel</keyword>
<sequence length="462" mass="48539">MWCRSMPLEAEPLHVHLDAVGGAAGDMFVAALLDALPHLRPRVFADLAAVLPASCGRPVLVPGTSGGIAVTRFGLDGPEPEVAREHGHGHEHAHAAGHDHGHSHGHGHDHPHGHDHSHDHAHGHDHPHSHDAPSGPARIVRFPEIAAMIAAADLAPGTGAAAIAILRRLAEAESRMHAVPLDDVHFHELADWDSLMDVVAAGSLIAALPNATWSVSDLPRGRGLVRTAHGLLPVPAPATAAILGRFSWRDDGIGGERVTPTGAAILAHLIDPDTPHPAAGRLGATGTGAGTRTLPGMPNILRALVFTAAQEAAPADDDEVMVVTFDVDDMTGEEIAVAAERLRACDGVIDLTLGARQGKKGRPVTDFRLMVRPAALAAVGERCFLETATLGLRWRAERRICLPRGAAAVVVDGRTLAVKRAERPDGRTTVKVENDSLAPIDGLGARRRAQRAAENDAEETDA</sequence>
<proteinExistence type="predicted"/>
<reference evidence="3 4" key="1">
    <citation type="submission" date="2019-02" db="EMBL/GenBank/DDBJ databases">
        <title>Siculibacillus lacustris gen. nov., sp. nov., a new rosette-forming bacterium isolated from a freshwater crater lake (Lake St. Ana, Romania).</title>
        <authorList>
            <person name="Felfoldi T."/>
            <person name="Marton Z."/>
            <person name="Szabo A."/>
            <person name="Mentes A."/>
            <person name="Boka K."/>
            <person name="Marialigeti K."/>
            <person name="Mathe I."/>
            <person name="Koncz M."/>
            <person name="Schumann P."/>
            <person name="Toth E."/>
        </authorList>
    </citation>
    <scope>NUCLEOTIDE SEQUENCE [LARGE SCALE GENOMIC DNA]</scope>
    <source>
        <strain evidence="3 4">SA-279</strain>
    </source>
</reference>
<evidence type="ECO:0000256" key="2">
    <source>
        <dbReference type="SAM" id="MobiDB-lite"/>
    </source>
</evidence>
<evidence type="ECO:0000256" key="1">
    <source>
        <dbReference type="ARBA" id="ARBA00022596"/>
    </source>
</evidence>
<dbReference type="PANTHER" id="PTHR36566">
    <property type="entry name" value="NICKEL INSERTION PROTEIN-RELATED"/>
    <property type="match status" value="1"/>
</dbReference>
<dbReference type="AlphaFoldDB" id="A0A4Q9VXF2"/>
<dbReference type="EMBL" id="SJFN01000001">
    <property type="protein sequence ID" value="TBW41166.1"/>
    <property type="molecule type" value="Genomic_DNA"/>
</dbReference>
<name>A0A4Q9VXF2_9HYPH</name>
<keyword evidence="4" id="KW-1185">Reference proteome</keyword>
<evidence type="ECO:0000313" key="4">
    <source>
        <dbReference type="Proteomes" id="UP000292781"/>
    </source>
</evidence>
<dbReference type="Gene3D" id="3.30.70.1380">
    <property type="entry name" value="Transcriptional regulatory protein pf0864 domain like"/>
    <property type="match status" value="1"/>
</dbReference>
<feature type="region of interest" description="Disordered" evidence="2">
    <location>
        <begin position="76"/>
        <end position="136"/>
    </location>
</feature>
<organism evidence="3 4">
    <name type="scientific">Siculibacillus lacustris</name>
    <dbReference type="NCBI Taxonomy" id="1549641"/>
    <lineage>
        <taxon>Bacteria</taxon>
        <taxon>Pseudomonadati</taxon>
        <taxon>Pseudomonadota</taxon>
        <taxon>Alphaproteobacteria</taxon>
        <taxon>Hyphomicrobiales</taxon>
        <taxon>Ancalomicrobiaceae</taxon>
        <taxon>Siculibacillus</taxon>
    </lineage>
</organism>